<dbReference type="GeneID" id="70246602"/>
<dbReference type="EMBL" id="JAJTJA010000007">
    <property type="protein sequence ID" value="KAH8696129.1"/>
    <property type="molecule type" value="Genomic_DNA"/>
</dbReference>
<proteinExistence type="predicted"/>
<evidence type="ECO:0000313" key="2">
    <source>
        <dbReference type="Proteomes" id="UP001201262"/>
    </source>
</evidence>
<accession>A0AAD4KNU1</accession>
<comment type="caution">
    <text evidence="1">The sequence shown here is derived from an EMBL/GenBank/DDBJ whole genome shotgun (WGS) entry which is preliminary data.</text>
</comment>
<dbReference type="Proteomes" id="UP001201262">
    <property type="component" value="Unassembled WGS sequence"/>
</dbReference>
<name>A0AAD4KNU1_9EURO</name>
<keyword evidence="2" id="KW-1185">Reference proteome</keyword>
<gene>
    <name evidence="1" type="ORF">BGW36DRAFT_380305</name>
</gene>
<sequence length="110" mass="12680">MVKASLRRPFVFLFTESVVFFFSLWVTSNRPLPVWMVISVLGSLDCTSYHHPNINHGYLLDLSCVFNYLADFYHRYASSDLAVQSFCRNNCSIICRLIPPQVSWVVSVQP</sequence>
<dbReference type="RefSeq" id="XP_046071067.1">
    <property type="nucleotide sequence ID" value="XM_046216315.1"/>
</dbReference>
<evidence type="ECO:0000313" key="1">
    <source>
        <dbReference type="EMBL" id="KAH8696129.1"/>
    </source>
</evidence>
<protein>
    <submittedName>
        <fullName evidence="1">Uncharacterized protein</fullName>
    </submittedName>
</protein>
<reference evidence="1" key="1">
    <citation type="submission" date="2021-12" db="EMBL/GenBank/DDBJ databases">
        <title>Convergent genome expansion in fungi linked to evolution of root-endophyte symbiosis.</title>
        <authorList>
            <consortium name="DOE Joint Genome Institute"/>
            <person name="Ke Y.-H."/>
            <person name="Bonito G."/>
            <person name="Liao H.-L."/>
            <person name="Looney B."/>
            <person name="Rojas-Flechas A."/>
            <person name="Nash J."/>
            <person name="Hameed K."/>
            <person name="Schadt C."/>
            <person name="Martin F."/>
            <person name="Crous P.W."/>
            <person name="Miettinen O."/>
            <person name="Magnuson J.K."/>
            <person name="Labbe J."/>
            <person name="Jacobson D."/>
            <person name="Doktycz M.J."/>
            <person name="Veneault-Fourrey C."/>
            <person name="Kuo A."/>
            <person name="Mondo S."/>
            <person name="Calhoun S."/>
            <person name="Riley R."/>
            <person name="Ohm R."/>
            <person name="LaButti K."/>
            <person name="Andreopoulos B."/>
            <person name="Pangilinan J."/>
            <person name="Nolan M."/>
            <person name="Tritt A."/>
            <person name="Clum A."/>
            <person name="Lipzen A."/>
            <person name="Daum C."/>
            <person name="Barry K."/>
            <person name="Grigoriev I.V."/>
            <person name="Vilgalys R."/>
        </authorList>
    </citation>
    <scope>NUCLEOTIDE SEQUENCE</scope>
    <source>
        <strain evidence="1">PMI_201</strain>
    </source>
</reference>
<dbReference type="AlphaFoldDB" id="A0AAD4KNU1"/>
<organism evidence="1 2">
    <name type="scientific">Talaromyces proteolyticus</name>
    <dbReference type="NCBI Taxonomy" id="1131652"/>
    <lineage>
        <taxon>Eukaryota</taxon>
        <taxon>Fungi</taxon>
        <taxon>Dikarya</taxon>
        <taxon>Ascomycota</taxon>
        <taxon>Pezizomycotina</taxon>
        <taxon>Eurotiomycetes</taxon>
        <taxon>Eurotiomycetidae</taxon>
        <taxon>Eurotiales</taxon>
        <taxon>Trichocomaceae</taxon>
        <taxon>Talaromyces</taxon>
        <taxon>Talaromyces sect. Bacilispori</taxon>
    </lineage>
</organism>